<comment type="function">
    <text evidence="1">Acyltransferase required for the direct transfer of medium- to long-chain fatty acyl moieties from a carrier protein (MbtL) on to the epsilon-amino group of lysine residue in the mycobactin core.</text>
</comment>
<comment type="pathway">
    <text evidence="2">Siderophore biosynthesis; mycobactin biosynthesis.</text>
</comment>
<evidence type="ECO:0000256" key="2">
    <source>
        <dbReference type="ARBA" id="ARBA00005102"/>
    </source>
</evidence>
<dbReference type="RefSeq" id="WP_173265463.1">
    <property type="nucleotide sequence ID" value="NZ_BLLG01000011.1"/>
</dbReference>
<accession>A0A6A0AZJ6</accession>
<organism evidence="6 7">
    <name type="scientific">Streptomyces pacificus</name>
    <dbReference type="NCBI Taxonomy" id="2705029"/>
    <lineage>
        <taxon>Bacteria</taxon>
        <taxon>Bacillati</taxon>
        <taxon>Actinomycetota</taxon>
        <taxon>Actinomycetes</taxon>
        <taxon>Kitasatosporales</taxon>
        <taxon>Streptomycetaceae</taxon>
        <taxon>Streptomyces</taxon>
    </lineage>
</organism>
<dbReference type="Pfam" id="PF13523">
    <property type="entry name" value="Acetyltransf_8"/>
    <property type="match status" value="1"/>
</dbReference>
<evidence type="ECO:0000259" key="5">
    <source>
        <dbReference type="SMART" id="SM01006"/>
    </source>
</evidence>
<dbReference type="EMBL" id="BLLG01000011">
    <property type="protein sequence ID" value="GFH37751.1"/>
    <property type="molecule type" value="Genomic_DNA"/>
</dbReference>
<name>A0A6A0AZJ6_9ACTN</name>
<dbReference type="AlphaFoldDB" id="A0A6A0AZJ6"/>
<reference evidence="6 7" key="1">
    <citation type="submission" date="2020-02" db="EMBL/GenBank/DDBJ databases">
        <title>Whole Genome Shotgun Sequence of Streptomyces sp. strain CWH03.</title>
        <authorList>
            <person name="Dohra H."/>
            <person name="Kodani S."/>
            <person name="Yamamura H."/>
        </authorList>
    </citation>
    <scope>NUCLEOTIDE SEQUENCE [LARGE SCALE GENOMIC DNA]</scope>
    <source>
        <strain evidence="6 7">CWH03</strain>
    </source>
</reference>
<keyword evidence="7" id="KW-1185">Reference proteome</keyword>
<dbReference type="Gene3D" id="3.40.630.30">
    <property type="match status" value="1"/>
</dbReference>
<dbReference type="Proteomes" id="UP000484988">
    <property type="component" value="Unassembled WGS sequence"/>
</dbReference>
<proteinExistence type="predicted"/>
<protein>
    <recommendedName>
        <fullName evidence="3">Lysine N-acyltransferase MbtK</fullName>
    </recommendedName>
    <alternativeName>
        <fullName evidence="4">Mycobactin synthase protein K</fullName>
    </alternativeName>
</protein>
<comment type="caution">
    <text evidence="6">The sequence shown here is derived from an EMBL/GenBank/DDBJ whole genome shotgun (WGS) entry which is preliminary data.</text>
</comment>
<dbReference type="PANTHER" id="PTHR31438">
    <property type="entry name" value="LYSINE N-ACYLTRANSFERASE C17G9.06C-RELATED"/>
    <property type="match status" value="1"/>
</dbReference>
<dbReference type="InterPro" id="IPR016181">
    <property type="entry name" value="Acyl_CoA_acyltransferase"/>
</dbReference>
<dbReference type="GO" id="GO:0019290">
    <property type="term" value="P:siderophore biosynthetic process"/>
    <property type="evidence" value="ECO:0007669"/>
    <property type="project" value="InterPro"/>
</dbReference>
<sequence>MTTEAAAGSGTAGTLHRQTVDGLGTVRIRRLDPARDTDVVHSWVGEERARFWGMGETSREQVREIYEHLDSLTTHHAFLILLDDVPVMLFQTYAPEADRVSECYEVEPGDIGIHLMTGPATGSPRPGFTAALLGALVGHVLSDGDVRRIIAEPDVRNTRAIERLQRTGFTIGPEIVLPEIDLPEVFLPEKRARLAVLHREAAEALAPR</sequence>
<evidence type="ECO:0000256" key="1">
    <source>
        <dbReference type="ARBA" id="ARBA00003818"/>
    </source>
</evidence>
<keyword evidence="6" id="KW-0808">Transferase</keyword>
<evidence type="ECO:0000313" key="7">
    <source>
        <dbReference type="Proteomes" id="UP000484988"/>
    </source>
</evidence>
<dbReference type="SUPFAM" id="SSF55729">
    <property type="entry name" value="Acyl-CoA N-acyltransferases (Nat)"/>
    <property type="match status" value="1"/>
</dbReference>
<evidence type="ECO:0000313" key="6">
    <source>
        <dbReference type="EMBL" id="GFH37751.1"/>
    </source>
</evidence>
<dbReference type="InterPro" id="IPR019432">
    <property type="entry name" value="Acyltransferase_MbtK/IucB-like"/>
</dbReference>
<evidence type="ECO:0000256" key="4">
    <source>
        <dbReference type="ARBA" id="ARBA00031122"/>
    </source>
</evidence>
<dbReference type="UniPathway" id="UPA00011"/>
<dbReference type="SMART" id="SM01006">
    <property type="entry name" value="AlcB"/>
    <property type="match status" value="1"/>
</dbReference>
<dbReference type="PANTHER" id="PTHR31438:SF1">
    <property type="entry name" value="LYSINE N-ACYLTRANSFERASE C17G9.06C-RELATED"/>
    <property type="match status" value="1"/>
</dbReference>
<gene>
    <name evidence="6" type="ORF">SCWH03_39910</name>
</gene>
<feature type="domain" description="Acyltransferase MbtK/IucB-like conserved" evidence="5">
    <location>
        <begin position="29"/>
        <end position="77"/>
    </location>
</feature>
<evidence type="ECO:0000256" key="3">
    <source>
        <dbReference type="ARBA" id="ARBA00020586"/>
    </source>
</evidence>
<dbReference type="GO" id="GO:0016410">
    <property type="term" value="F:N-acyltransferase activity"/>
    <property type="evidence" value="ECO:0007669"/>
    <property type="project" value="TreeGrafter"/>
</dbReference>